<dbReference type="RefSeq" id="XP_016618273.1">
    <property type="nucleotide sequence ID" value="XM_016765304.1"/>
</dbReference>
<dbReference type="NCBIfam" id="TIGR01493">
    <property type="entry name" value="HAD-SF-IA-v2"/>
    <property type="match status" value="1"/>
</dbReference>
<gene>
    <name evidence="2" type="ORF">Z519_07572</name>
</gene>
<evidence type="ECO:0000256" key="1">
    <source>
        <dbReference type="ARBA" id="ARBA00022801"/>
    </source>
</evidence>
<dbReference type="AlphaFoldDB" id="A0A0D2I3Y9"/>
<dbReference type="OrthoDB" id="444127at2759"/>
<dbReference type="SUPFAM" id="SSF56784">
    <property type="entry name" value="HAD-like"/>
    <property type="match status" value="1"/>
</dbReference>
<proteinExistence type="predicted"/>
<dbReference type="PANTHER" id="PTHR43316:SF9">
    <property type="entry name" value="ACID DEHALOGENASE, PUTATIVE (AFU_ORTHOLOGUE AFUA_6G14460)-RELATED"/>
    <property type="match status" value="1"/>
</dbReference>
<dbReference type="SFLD" id="SFLDS00003">
    <property type="entry name" value="Haloacid_Dehalogenase"/>
    <property type="match status" value="1"/>
</dbReference>
<keyword evidence="3" id="KW-1185">Reference proteome</keyword>
<dbReference type="Gene3D" id="3.40.50.1000">
    <property type="entry name" value="HAD superfamily/HAD-like"/>
    <property type="match status" value="1"/>
</dbReference>
<sequence>MARLTDFRLLCFDVYGTLIDWETGILDSLKPLSEAAQLTREQTLEVYHELEKEQQSKTPDMPYLQLLISIYPQFAARIGVKAPSAQESETFGQSVGKWPAFPDTVDALKRLSESYKMVVLSNVDRESFQATNDGPLGRVRFDKVITAQDVGSYKPDLRNFEYMLDAVKTEYGVEKNEILQTAQSQFHDRHPARKTGIKSAWIERNGTMGNREQEVYDWRFGTLGEMADAVEQELAAKRS</sequence>
<dbReference type="HOGENOM" id="CLU_045011_3_2_1"/>
<dbReference type="EMBL" id="KN846990">
    <property type="protein sequence ID" value="KIW91604.1"/>
    <property type="molecule type" value="Genomic_DNA"/>
</dbReference>
<evidence type="ECO:0000313" key="2">
    <source>
        <dbReference type="EMBL" id="KIW91604.1"/>
    </source>
</evidence>
<dbReference type="GO" id="GO:0016791">
    <property type="term" value="F:phosphatase activity"/>
    <property type="evidence" value="ECO:0007669"/>
    <property type="project" value="UniProtKB-ARBA"/>
</dbReference>
<accession>A0A0D2I3Y9</accession>
<dbReference type="GeneID" id="27700500"/>
<dbReference type="SFLD" id="SFLDG01129">
    <property type="entry name" value="C1.5:_HAD__Beta-PGM__Phosphata"/>
    <property type="match status" value="1"/>
</dbReference>
<evidence type="ECO:0000313" key="3">
    <source>
        <dbReference type="Proteomes" id="UP000053789"/>
    </source>
</evidence>
<name>A0A0D2I3Y9_CLAB1</name>
<dbReference type="InterPro" id="IPR051540">
    <property type="entry name" value="S-2-haloacid_dehalogenase"/>
</dbReference>
<dbReference type="PANTHER" id="PTHR43316">
    <property type="entry name" value="HYDROLASE, HALOACID DELAHOGENASE-RELATED"/>
    <property type="match status" value="1"/>
</dbReference>
<dbReference type="InterPro" id="IPR023214">
    <property type="entry name" value="HAD_sf"/>
</dbReference>
<protein>
    <submittedName>
        <fullName evidence="2">Haloacid dehalogenase, type II</fullName>
    </submittedName>
</protein>
<dbReference type="VEuPathDB" id="FungiDB:Z519_07572"/>
<dbReference type="InterPro" id="IPR036412">
    <property type="entry name" value="HAD-like_sf"/>
</dbReference>
<dbReference type="Proteomes" id="UP000053789">
    <property type="component" value="Unassembled WGS sequence"/>
</dbReference>
<keyword evidence="1" id="KW-0378">Hydrolase</keyword>
<organism evidence="2 3">
    <name type="scientific">Cladophialophora bantiana (strain ATCC 10958 / CBS 173.52 / CDC B-1940 / NIH 8579)</name>
    <name type="common">Xylohypha bantiana</name>
    <dbReference type="NCBI Taxonomy" id="1442370"/>
    <lineage>
        <taxon>Eukaryota</taxon>
        <taxon>Fungi</taxon>
        <taxon>Dikarya</taxon>
        <taxon>Ascomycota</taxon>
        <taxon>Pezizomycotina</taxon>
        <taxon>Eurotiomycetes</taxon>
        <taxon>Chaetothyriomycetidae</taxon>
        <taxon>Chaetothyriales</taxon>
        <taxon>Herpotrichiellaceae</taxon>
        <taxon>Cladophialophora</taxon>
    </lineage>
</organism>
<reference evidence="2" key="1">
    <citation type="submission" date="2015-01" db="EMBL/GenBank/DDBJ databases">
        <title>The Genome Sequence of Cladophialophora bantiana CBS 173.52.</title>
        <authorList>
            <consortium name="The Broad Institute Genomics Platform"/>
            <person name="Cuomo C."/>
            <person name="de Hoog S."/>
            <person name="Gorbushina A."/>
            <person name="Stielow B."/>
            <person name="Teixiera M."/>
            <person name="Abouelleil A."/>
            <person name="Chapman S.B."/>
            <person name="Priest M."/>
            <person name="Young S.K."/>
            <person name="Wortman J."/>
            <person name="Nusbaum C."/>
            <person name="Birren B."/>
        </authorList>
    </citation>
    <scope>NUCLEOTIDE SEQUENCE [LARGE SCALE GENOMIC DNA]</scope>
    <source>
        <strain evidence="2">CBS 173.52</strain>
    </source>
</reference>
<dbReference type="Gene3D" id="1.10.150.750">
    <property type="match status" value="1"/>
</dbReference>
<dbReference type="Pfam" id="PF00702">
    <property type="entry name" value="Hydrolase"/>
    <property type="match status" value="1"/>
</dbReference>
<dbReference type="InterPro" id="IPR006439">
    <property type="entry name" value="HAD-SF_hydro_IA"/>
</dbReference>